<dbReference type="Gene3D" id="3.40.605.10">
    <property type="entry name" value="Aldehyde Dehydrogenase, Chain A, domain 1"/>
    <property type="match status" value="1"/>
</dbReference>
<evidence type="ECO:0000256" key="3">
    <source>
        <dbReference type="ARBA" id="ARBA00023002"/>
    </source>
</evidence>
<feature type="domain" description="Aldehyde dehydrogenase" evidence="4">
    <location>
        <begin position="3"/>
        <end position="445"/>
    </location>
</feature>
<organism evidence="5 6">
    <name type="scientific">Algivirga pacifica</name>
    <dbReference type="NCBI Taxonomy" id="1162670"/>
    <lineage>
        <taxon>Bacteria</taxon>
        <taxon>Pseudomonadati</taxon>
        <taxon>Bacteroidota</taxon>
        <taxon>Cytophagia</taxon>
        <taxon>Cytophagales</taxon>
        <taxon>Flammeovirgaceae</taxon>
        <taxon>Algivirga</taxon>
    </lineage>
</organism>
<dbReference type="InterPro" id="IPR016163">
    <property type="entry name" value="Ald_DH_C"/>
</dbReference>
<dbReference type="InterPro" id="IPR044148">
    <property type="entry name" value="ALDH_GabD1-like"/>
</dbReference>
<comment type="similarity">
    <text evidence="1">Belongs to the aldehyde dehydrogenase family.</text>
</comment>
<keyword evidence="6" id="KW-1185">Reference proteome</keyword>
<proteinExistence type="inferred from homology"/>
<dbReference type="PANTHER" id="PTHR43217">
    <property type="entry name" value="SUCCINATE SEMIALDEHYDE DEHYDROGENASE [NAD(P)+] SAD"/>
    <property type="match status" value="1"/>
</dbReference>
<dbReference type="Pfam" id="PF00171">
    <property type="entry name" value="Aldedh"/>
    <property type="match status" value="1"/>
</dbReference>
<name>A0ABP9DEQ2_9BACT</name>
<dbReference type="InterPro" id="IPR047110">
    <property type="entry name" value="GABD/Sad-like"/>
</dbReference>
<dbReference type="Proteomes" id="UP001500298">
    <property type="component" value="Unassembled WGS sequence"/>
</dbReference>
<protein>
    <submittedName>
        <fullName evidence="5">NAD-dependent succinate-semialdehyde dehydrogenase</fullName>
    </submittedName>
</protein>
<dbReference type="InterPro" id="IPR016162">
    <property type="entry name" value="Ald_DH_N"/>
</dbReference>
<dbReference type="PANTHER" id="PTHR43217:SF1">
    <property type="entry name" value="SUCCINATE SEMIALDEHYDE DEHYDROGENASE [NAD(P)+] SAD"/>
    <property type="match status" value="1"/>
</dbReference>
<dbReference type="RefSeq" id="WP_345373216.1">
    <property type="nucleotide sequence ID" value="NZ_BAABJX010000045.1"/>
</dbReference>
<keyword evidence="3" id="KW-0560">Oxidoreductase</keyword>
<reference evidence="6" key="1">
    <citation type="journal article" date="2019" name="Int. J. Syst. Evol. Microbiol.">
        <title>The Global Catalogue of Microorganisms (GCM) 10K type strain sequencing project: providing services to taxonomists for standard genome sequencing and annotation.</title>
        <authorList>
            <consortium name="The Broad Institute Genomics Platform"/>
            <consortium name="The Broad Institute Genome Sequencing Center for Infectious Disease"/>
            <person name="Wu L."/>
            <person name="Ma J."/>
        </authorList>
    </citation>
    <scope>NUCLEOTIDE SEQUENCE [LARGE SCALE GENOMIC DNA]</scope>
    <source>
        <strain evidence="6">JCM 18326</strain>
    </source>
</reference>
<dbReference type="Gene3D" id="3.40.309.10">
    <property type="entry name" value="Aldehyde Dehydrogenase, Chain A, domain 2"/>
    <property type="match status" value="1"/>
</dbReference>
<evidence type="ECO:0000256" key="1">
    <source>
        <dbReference type="ARBA" id="ARBA00009986"/>
    </source>
</evidence>
<evidence type="ECO:0000256" key="2">
    <source>
        <dbReference type="ARBA" id="ARBA00022857"/>
    </source>
</evidence>
<dbReference type="CDD" id="cd07100">
    <property type="entry name" value="ALDH_SSADH1_GabD1"/>
    <property type="match status" value="1"/>
</dbReference>
<sequence>MKFQSIYPYTGQLLKEYPEVSAGELQKRLAKSQEAFQYWKKTALKDRTALLKRIARQLLVNKEVYAALIHQEMGKLMEEAIAEVEKSALVCRYYAEQGADFLEEHSRVTVVGKGTVRYMPLGGILTIMPWNFPFWQVFRFSAPALMAGNVLLLKHAPNVMGCAMAIEQLMKDMEMPEGVFQVLPINHEQVIHVIESKIVQGVALTGSEKTGSIVASLAGQNIKKTVMELGGSDAFIVLENADIERAVQMAVKSRLNNAGQACTSAKRFILHQDIAQAFKDQLLLTLKNLPNKIEERPIACLAREDLAITLEKQMNQSIEEGATLLYGGKREGLYFEPTVLEGVLPGMPAFDEETFGPLFCLTIAKDEAHAIALTNDSRYGLAASVWTKDIDRAERISEDLEVGTVSINNLVKSTPELPFGGTKKSGYGRELAGYGLKEFVNVKTVFVNE</sequence>
<dbReference type="InterPro" id="IPR015590">
    <property type="entry name" value="Aldehyde_DH_dom"/>
</dbReference>
<accession>A0ABP9DEQ2</accession>
<dbReference type="InterPro" id="IPR016161">
    <property type="entry name" value="Ald_DH/histidinol_DH"/>
</dbReference>
<evidence type="ECO:0000259" key="4">
    <source>
        <dbReference type="Pfam" id="PF00171"/>
    </source>
</evidence>
<evidence type="ECO:0000313" key="6">
    <source>
        <dbReference type="Proteomes" id="UP001500298"/>
    </source>
</evidence>
<comment type="caution">
    <text evidence="5">The sequence shown here is derived from an EMBL/GenBank/DDBJ whole genome shotgun (WGS) entry which is preliminary data.</text>
</comment>
<evidence type="ECO:0000313" key="5">
    <source>
        <dbReference type="EMBL" id="GAA4842904.1"/>
    </source>
</evidence>
<gene>
    <name evidence="5" type="ORF">GCM10023331_29990</name>
</gene>
<keyword evidence="2" id="KW-0521">NADP</keyword>
<dbReference type="SUPFAM" id="SSF53720">
    <property type="entry name" value="ALDH-like"/>
    <property type="match status" value="1"/>
</dbReference>
<dbReference type="EMBL" id="BAABJX010000045">
    <property type="protein sequence ID" value="GAA4842904.1"/>
    <property type="molecule type" value="Genomic_DNA"/>
</dbReference>